<feature type="transmembrane region" description="Helical" evidence="1">
    <location>
        <begin position="58"/>
        <end position="75"/>
    </location>
</feature>
<dbReference type="EMBL" id="JAERRJ010000004">
    <property type="protein sequence ID" value="MBL1075058.1"/>
    <property type="molecule type" value="Genomic_DNA"/>
</dbReference>
<dbReference type="InterPro" id="IPR021385">
    <property type="entry name" value="DUF3017"/>
</dbReference>
<protein>
    <submittedName>
        <fullName evidence="2">DUF3017 domain-containing protein</fullName>
    </submittedName>
</protein>
<organism evidence="2 3">
    <name type="scientific">Nocardia acididurans</name>
    <dbReference type="NCBI Taxonomy" id="2802282"/>
    <lineage>
        <taxon>Bacteria</taxon>
        <taxon>Bacillati</taxon>
        <taxon>Actinomycetota</taxon>
        <taxon>Actinomycetes</taxon>
        <taxon>Mycobacteriales</taxon>
        <taxon>Nocardiaceae</taxon>
        <taxon>Nocardia</taxon>
    </lineage>
</organism>
<dbReference type="Pfam" id="PF11222">
    <property type="entry name" value="DUF3017"/>
    <property type="match status" value="1"/>
</dbReference>
<gene>
    <name evidence="2" type="ORF">JK358_11700</name>
</gene>
<keyword evidence="1" id="KW-0812">Transmembrane</keyword>
<dbReference type="Proteomes" id="UP000602198">
    <property type="component" value="Unassembled WGS sequence"/>
</dbReference>
<evidence type="ECO:0000313" key="3">
    <source>
        <dbReference type="Proteomes" id="UP000602198"/>
    </source>
</evidence>
<proteinExistence type="predicted"/>
<keyword evidence="3" id="KW-1185">Reference proteome</keyword>
<keyword evidence="1" id="KW-1133">Transmembrane helix</keyword>
<comment type="caution">
    <text evidence="2">The sequence shown here is derived from an EMBL/GenBank/DDBJ whole genome shotgun (WGS) entry which is preliminary data.</text>
</comment>
<keyword evidence="1" id="KW-0472">Membrane</keyword>
<name>A0ABS1M320_9NOCA</name>
<feature type="transmembrane region" description="Helical" evidence="1">
    <location>
        <begin position="95"/>
        <end position="114"/>
    </location>
</feature>
<sequence>MRGVAVKLGTVSAAHAAPESRSSRFGAFCRDNLPMLVIGAVLLVAVVFLAWDRWRRGTYVIGGATLLGAAFRMMLPTERVGLLAVRSKRFDVAWMAVLGGTIIAVAATISTLGVT</sequence>
<reference evidence="2 3" key="1">
    <citation type="submission" date="2021-01" db="EMBL/GenBank/DDBJ databases">
        <title>WGS of actinomycetes isolated from Thailand.</title>
        <authorList>
            <person name="Thawai C."/>
        </authorList>
    </citation>
    <scope>NUCLEOTIDE SEQUENCE [LARGE SCALE GENOMIC DNA]</scope>
    <source>
        <strain evidence="2 3">LPG 2</strain>
    </source>
</reference>
<evidence type="ECO:0000256" key="1">
    <source>
        <dbReference type="SAM" id="Phobius"/>
    </source>
</evidence>
<feature type="transmembrane region" description="Helical" evidence="1">
    <location>
        <begin position="32"/>
        <end position="51"/>
    </location>
</feature>
<accession>A0ABS1M320</accession>
<evidence type="ECO:0000313" key="2">
    <source>
        <dbReference type="EMBL" id="MBL1075058.1"/>
    </source>
</evidence>